<dbReference type="InterPro" id="IPR036034">
    <property type="entry name" value="PDZ_sf"/>
</dbReference>
<keyword evidence="3" id="KW-0378">Hydrolase</keyword>
<dbReference type="InterPro" id="IPR043504">
    <property type="entry name" value="Peptidase_S1_PA_chymotrypsin"/>
</dbReference>
<dbReference type="EMBL" id="DVON01000084">
    <property type="protein sequence ID" value="HIV12289.1"/>
    <property type="molecule type" value="Genomic_DNA"/>
</dbReference>
<dbReference type="InterPro" id="IPR041489">
    <property type="entry name" value="PDZ_6"/>
</dbReference>
<dbReference type="Pfam" id="PF17820">
    <property type="entry name" value="PDZ_6"/>
    <property type="match status" value="1"/>
</dbReference>
<keyword evidence="5" id="KW-0812">Transmembrane</keyword>
<evidence type="ECO:0000259" key="6">
    <source>
        <dbReference type="PROSITE" id="PS50106"/>
    </source>
</evidence>
<sequence>MEEYGRYEFNQNQNQYQPVQPEEPKDPKKNHDNLKKFAKRAGAIALSAVLFGGIAGGTMVGINMAAGGSTQVSASTGDTSDTNSSKATLQTTSATSDGSTDGQSLDVSDVASSVMPSIVSITNQSVQEVQNYYSMFGMGGAPQTEEVESCGSGIIIGENDTELLIVTNNHVVENADTLTVGFIDNQAYEANIKGTDPDNDLAVVAVNLADISDDTMSQIKIATLGDSDALSVGQQVVAIGNALGYGQSVTTGIVSALDRQVSEDTEGGFIQTDAAINPGNSGGALINMNGEVIGINSAKLASTDVEGMGYAIPITRAEPILENLMNKTTREKVSDDQAAALSISGTSVDSSVAEAYGLPEGVYVAEVVEGGAADNAGITAGSVITAFDGTSVTSMDELKQQLQYYAAGETVDITIAVADNGQYVEKTVSITLDKADTQGSSDSQSQGNMQDSILQQGYLR</sequence>
<dbReference type="SUPFAM" id="SSF50156">
    <property type="entry name" value="PDZ domain-like"/>
    <property type="match status" value="1"/>
</dbReference>
<dbReference type="PANTHER" id="PTHR43343">
    <property type="entry name" value="PEPTIDASE S12"/>
    <property type="match status" value="1"/>
</dbReference>
<dbReference type="PRINTS" id="PR00834">
    <property type="entry name" value="PROTEASES2C"/>
</dbReference>
<feature type="compositionally biased region" description="Low complexity" evidence="4">
    <location>
        <begin position="10"/>
        <end position="20"/>
    </location>
</feature>
<dbReference type="InterPro" id="IPR051201">
    <property type="entry name" value="Chloro_Bact_Ser_Proteases"/>
</dbReference>
<organism evidence="7 8">
    <name type="scientific">Candidatus Pullilachnospira stercoravium</name>
    <dbReference type="NCBI Taxonomy" id="2840913"/>
    <lineage>
        <taxon>Bacteria</taxon>
        <taxon>Bacillati</taxon>
        <taxon>Bacillota</taxon>
        <taxon>Clostridia</taxon>
        <taxon>Lachnospirales</taxon>
        <taxon>Lachnospiraceae</taxon>
        <taxon>Lachnospiraceae incertae sedis</taxon>
        <taxon>Candidatus Pullilachnospira</taxon>
    </lineage>
</organism>
<dbReference type="Gene3D" id="2.30.42.10">
    <property type="match status" value="1"/>
</dbReference>
<feature type="transmembrane region" description="Helical" evidence="5">
    <location>
        <begin position="43"/>
        <end position="66"/>
    </location>
</feature>
<dbReference type="InterPro" id="IPR009003">
    <property type="entry name" value="Peptidase_S1_PA"/>
</dbReference>
<keyword evidence="5" id="KW-1133">Transmembrane helix</keyword>
<feature type="compositionally biased region" description="Basic and acidic residues" evidence="4">
    <location>
        <begin position="22"/>
        <end position="32"/>
    </location>
</feature>
<dbReference type="Proteomes" id="UP000886723">
    <property type="component" value="Unassembled WGS sequence"/>
</dbReference>
<comment type="caution">
    <text evidence="7">The sequence shown here is derived from an EMBL/GenBank/DDBJ whole genome shotgun (WGS) entry which is preliminary data.</text>
</comment>
<name>A0A9D1NSR4_9FIRM</name>
<evidence type="ECO:0000256" key="2">
    <source>
        <dbReference type="ARBA" id="ARBA00022670"/>
    </source>
</evidence>
<evidence type="ECO:0000256" key="3">
    <source>
        <dbReference type="ARBA" id="ARBA00022801"/>
    </source>
</evidence>
<dbReference type="InterPro" id="IPR001940">
    <property type="entry name" value="Peptidase_S1C"/>
</dbReference>
<reference evidence="7" key="2">
    <citation type="journal article" date="2021" name="PeerJ">
        <title>Extensive microbial diversity within the chicken gut microbiome revealed by metagenomics and culture.</title>
        <authorList>
            <person name="Gilroy R."/>
            <person name="Ravi A."/>
            <person name="Getino M."/>
            <person name="Pursley I."/>
            <person name="Horton D.L."/>
            <person name="Alikhan N.F."/>
            <person name="Baker D."/>
            <person name="Gharbi K."/>
            <person name="Hall N."/>
            <person name="Watson M."/>
            <person name="Adriaenssens E.M."/>
            <person name="Foster-Nyarko E."/>
            <person name="Jarju S."/>
            <person name="Secka A."/>
            <person name="Antonio M."/>
            <person name="Oren A."/>
            <person name="Chaudhuri R.R."/>
            <person name="La Ragione R."/>
            <person name="Hildebrand F."/>
            <person name="Pallen M.J."/>
        </authorList>
    </citation>
    <scope>NUCLEOTIDE SEQUENCE</scope>
    <source>
        <strain evidence="7">ChiBcec2-4451</strain>
    </source>
</reference>
<feature type="region of interest" description="Disordered" evidence="4">
    <location>
        <begin position="70"/>
        <end position="105"/>
    </location>
</feature>
<dbReference type="SMART" id="SM00228">
    <property type="entry name" value="PDZ"/>
    <property type="match status" value="1"/>
</dbReference>
<dbReference type="GO" id="GO:0004252">
    <property type="term" value="F:serine-type endopeptidase activity"/>
    <property type="evidence" value="ECO:0007669"/>
    <property type="project" value="InterPro"/>
</dbReference>
<dbReference type="InterPro" id="IPR001478">
    <property type="entry name" value="PDZ"/>
</dbReference>
<dbReference type="AlphaFoldDB" id="A0A9D1NSR4"/>
<dbReference type="SUPFAM" id="SSF50494">
    <property type="entry name" value="Trypsin-like serine proteases"/>
    <property type="match status" value="1"/>
</dbReference>
<feature type="domain" description="PDZ" evidence="6">
    <location>
        <begin position="345"/>
        <end position="419"/>
    </location>
</feature>
<comment type="similarity">
    <text evidence="1">Belongs to the peptidase S1C family.</text>
</comment>
<feature type="compositionally biased region" description="Polar residues" evidence="4">
    <location>
        <begin position="70"/>
        <end position="89"/>
    </location>
</feature>
<dbReference type="CDD" id="cd06779">
    <property type="entry name" value="cpPDZ_Deg_HtrA-like"/>
    <property type="match status" value="1"/>
</dbReference>
<keyword evidence="5" id="KW-0472">Membrane</keyword>
<feature type="compositionally biased region" description="Low complexity" evidence="4">
    <location>
        <begin position="90"/>
        <end position="104"/>
    </location>
</feature>
<evidence type="ECO:0000256" key="4">
    <source>
        <dbReference type="SAM" id="MobiDB-lite"/>
    </source>
</evidence>
<evidence type="ECO:0000256" key="1">
    <source>
        <dbReference type="ARBA" id="ARBA00010541"/>
    </source>
</evidence>
<dbReference type="Pfam" id="PF13365">
    <property type="entry name" value="Trypsin_2"/>
    <property type="match status" value="1"/>
</dbReference>
<dbReference type="PANTHER" id="PTHR43343:SF3">
    <property type="entry name" value="PROTEASE DO-LIKE 8, CHLOROPLASTIC"/>
    <property type="match status" value="1"/>
</dbReference>
<feature type="region of interest" description="Disordered" evidence="4">
    <location>
        <begin position="1"/>
        <end position="32"/>
    </location>
</feature>
<dbReference type="Gene3D" id="2.40.10.10">
    <property type="entry name" value="Trypsin-like serine proteases"/>
    <property type="match status" value="2"/>
</dbReference>
<accession>A0A9D1NSR4</accession>
<dbReference type="PROSITE" id="PS50106">
    <property type="entry name" value="PDZ"/>
    <property type="match status" value="1"/>
</dbReference>
<gene>
    <name evidence="7" type="ORF">IAA63_04005</name>
</gene>
<proteinExistence type="inferred from homology"/>
<reference evidence="7" key="1">
    <citation type="submission" date="2020-10" db="EMBL/GenBank/DDBJ databases">
        <authorList>
            <person name="Gilroy R."/>
        </authorList>
    </citation>
    <scope>NUCLEOTIDE SEQUENCE</scope>
    <source>
        <strain evidence="7">ChiBcec2-4451</strain>
    </source>
</reference>
<dbReference type="GO" id="GO:0006508">
    <property type="term" value="P:proteolysis"/>
    <property type="evidence" value="ECO:0007669"/>
    <property type="project" value="UniProtKB-KW"/>
</dbReference>
<evidence type="ECO:0000256" key="5">
    <source>
        <dbReference type="SAM" id="Phobius"/>
    </source>
</evidence>
<keyword evidence="2" id="KW-0645">Protease</keyword>
<feature type="region of interest" description="Disordered" evidence="4">
    <location>
        <begin position="436"/>
        <end position="460"/>
    </location>
</feature>
<protein>
    <submittedName>
        <fullName evidence="7">Trypsin-like peptidase domain-containing protein</fullName>
    </submittedName>
</protein>
<evidence type="ECO:0000313" key="8">
    <source>
        <dbReference type="Proteomes" id="UP000886723"/>
    </source>
</evidence>
<feature type="compositionally biased region" description="Low complexity" evidence="4">
    <location>
        <begin position="438"/>
        <end position="452"/>
    </location>
</feature>
<evidence type="ECO:0000313" key="7">
    <source>
        <dbReference type="EMBL" id="HIV12289.1"/>
    </source>
</evidence>